<feature type="coiled-coil region" evidence="1">
    <location>
        <begin position="357"/>
        <end position="384"/>
    </location>
</feature>
<evidence type="ECO:0000259" key="3">
    <source>
        <dbReference type="Pfam" id="PF12299"/>
    </source>
</evidence>
<feature type="domain" description="MSV199" evidence="2">
    <location>
        <begin position="190"/>
        <end position="330"/>
    </location>
</feature>
<protein>
    <submittedName>
        <fullName evidence="4">Uncharacterized protein</fullName>
    </submittedName>
</protein>
<organism evidence="4">
    <name type="scientific">viral metagenome</name>
    <dbReference type="NCBI Taxonomy" id="1070528"/>
    <lineage>
        <taxon>unclassified sequences</taxon>
        <taxon>metagenomes</taxon>
        <taxon>organismal metagenomes</taxon>
    </lineage>
</organism>
<dbReference type="InterPro" id="IPR022549">
    <property type="entry name" value="DUF3627"/>
</dbReference>
<keyword evidence="1" id="KW-0175">Coiled coil</keyword>
<evidence type="ECO:0000313" key="4">
    <source>
        <dbReference type="EMBL" id="QHT06734.1"/>
    </source>
</evidence>
<feature type="domain" description="DUF3627" evidence="3">
    <location>
        <begin position="438"/>
        <end position="522"/>
    </location>
</feature>
<name>A0A6C0CSR1_9ZZZZ</name>
<proteinExistence type="predicted"/>
<feature type="coiled-coil region" evidence="1">
    <location>
        <begin position="413"/>
        <end position="447"/>
    </location>
</feature>
<feature type="domain" description="MSV199" evidence="2">
    <location>
        <begin position="34"/>
        <end position="173"/>
    </location>
</feature>
<reference evidence="4" key="1">
    <citation type="journal article" date="2020" name="Nature">
        <title>Giant virus diversity and host interactions through global metagenomics.</title>
        <authorList>
            <person name="Schulz F."/>
            <person name="Roux S."/>
            <person name="Paez-Espino D."/>
            <person name="Jungbluth S."/>
            <person name="Walsh D.A."/>
            <person name="Denef V.J."/>
            <person name="McMahon K.D."/>
            <person name="Konstantinidis K.T."/>
            <person name="Eloe-Fadrosh E.A."/>
            <person name="Kyrpides N.C."/>
            <person name="Woyke T."/>
        </authorList>
    </citation>
    <scope>NUCLEOTIDE SEQUENCE</scope>
    <source>
        <strain evidence="4">GVMAG-M-3300021473-15</strain>
    </source>
</reference>
<accession>A0A6C0CSR1</accession>
<dbReference type="InterPro" id="IPR018879">
    <property type="entry name" value="MSV199_dom"/>
</dbReference>
<dbReference type="AlphaFoldDB" id="A0A6C0CSR1"/>
<evidence type="ECO:0000256" key="1">
    <source>
        <dbReference type="SAM" id="Coils"/>
    </source>
</evidence>
<dbReference type="EMBL" id="MN739474">
    <property type="protein sequence ID" value="QHT06734.1"/>
    <property type="molecule type" value="Genomic_DNA"/>
</dbReference>
<dbReference type="Pfam" id="PF12299">
    <property type="entry name" value="DUF3627"/>
    <property type="match status" value="1"/>
</dbReference>
<dbReference type="Pfam" id="PF10553">
    <property type="entry name" value="MSV199"/>
    <property type="match status" value="2"/>
</dbReference>
<sequence>MSELNTIVFADPSLIQRHLHDTHDIIDAQRPMRDINDFVKAKNYDLSSIVVNTIWTTLNNYRPGELFLTTKQMYEMFGYQGNDEKGIQRSLKRVLVGYNIKGTFVSSHFIENVDYRIVKPAGQRCPAGFRNLGGSGLNREDIYITRKTFKKLCLQVRTENTDRIHDYFLIIDDHLHDTHDIIDAQRPMRDINDFVKAKNYDLSSIVVNTIWTTLNNYRPGELFLTTKQMYEMFGYQGNDEKGIQRSLKRVLVGYNIKGTFVSSHFIENVDYRIVKPAGQRCPAGFRNLGGSGLNREDIYITRKTFKKLCLQVRTENTDRIHDYFLIIDDIFIEYMKYQIEYKEEREKFVVSMKDEKIDNLTYEIKQQSNEIKQQSREITTLVVENKQQSYEIKDLKSRFEHLMNRTEDIHDKLDEQKIENGELKTEVVQANQKLDDIKESIEQVIEHVVPEIKERLLTDHFVILHDHDITNHYYIIRAQKRAISTAIRTVKKLHPNMYVLLNEIDYTHPKNLFVIFKKYITDNVQYTPKIRIVYNHIRVCEEYTTPSSTPTDHELVRLFETVKTTITNDVRDTMNV</sequence>
<evidence type="ECO:0000259" key="2">
    <source>
        <dbReference type="Pfam" id="PF10553"/>
    </source>
</evidence>